<keyword evidence="4" id="KW-1185">Reference proteome</keyword>
<dbReference type="Gene3D" id="3.30.420.40">
    <property type="match status" value="2"/>
</dbReference>
<dbReference type="SUPFAM" id="SSF53067">
    <property type="entry name" value="Actin-like ATPase domain"/>
    <property type="match status" value="1"/>
</dbReference>
<dbReference type="EMBL" id="LT629772">
    <property type="protein sequence ID" value="SDR99260.1"/>
    <property type="molecule type" value="Genomic_DNA"/>
</dbReference>
<accession>A0A1H1NK75</accession>
<dbReference type="InterPro" id="IPR036390">
    <property type="entry name" value="WH_DNA-bd_sf"/>
</dbReference>
<organism evidence="3 4">
    <name type="scientific">Microlunatus soli</name>
    <dbReference type="NCBI Taxonomy" id="630515"/>
    <lineage>
        <taxon>Bacteria</taxon>
        <taxon>Bacillati</taxon>
        <taxon>Actinomycetota</taxon>
        <taxon>Actinomycetes</taxon>
        <taxon>Propionibacteriales</taxon>
        <taxon>Propionibacteriaceae</taxon>
        <taxon>Microlunatus</taxon>
    </lineage>
</organism>
<keyword evidence="3" id="KW-0418">Kinase</keyword>
<dbReference type="Pfam" id="PF01047">
    <property type="entry name" value="MarR"/>
    <property type="match status" value="1"/>
</dbReference>
<feature type="domain" description="HTH marR-type" evidence="2">
    <location>
        <begin position="13"/>
        <end position="55"/>
    </location>
</feature>
<reference evidence="3 4" key="1">
    <citation type="submission" date="2016-10" db="EMBL/GenBank/DDBJ databases">
        <authorList>
            <person name="de Groot N.N."/>
        </authorList>
    </citation>
    <scope>NUCLEOTIDE SEQUENCE [LARGE SCALE GENOMIC DNA]</scope>
    <source>
        <strain evidence="3 4">DSM 21800</strain>
    </source>
</reference>
<dbReference type="GO" id="GO:0016301">
    <property type="term" value="F:kinase activity"/>
    <property type="evidence" value="ECO:0007669"/>
    <property type="project" value="UniProtKB-KW"/>
</dbReference>
<evidence type="ECO:0000256" key="1">
    <source>
        <dbReference type="ARBA" id="ARBA00006479"/>
    </source>
</evidence>
<proteinExistence type="inferred from homology"/>
<dbReference type="AlphaFoldDB" id="A0A1H1NK75"/>
<dbReference type="Proteomes" id="UP000199103">
    <property type="component" value="Chromosome I"/>
</dbReference>
<dbReference type="PANTHER" id="PTHR18964:SF149">
    <property type="entry name" value="BIFUNCTIONAL UDP-N-ACETYLGLUCOSAMINE 2-EPIMERASE_N-ACETYLMANNOSAMINE KINASE"/>
    <property type="match status" value="1"/>
</dbReference>
<keyword evidence="3" id="KW-0808">Transferase</keyword>
<name>A0A1H1NK75_9ACTN</name>
<gene>
    <name evidence="3" type="ORF">SAMN04489812_0542</name>
</gene>
<dbReference type="InterPro" id="IPR043129">
    <property type="entry name" value="ATPase_NBD"/>
</dbReference>
<dbReference type="SUPFAM" id="SSF46785">
    <property type="entry name" value="Winged helix' DNA-binding domain"/>
    <property type="match status" value="1"/>
</dbReference>
<dbReference type="PROSITE" id="PS01125">
    <property type="entry name" value="ROK"/>
    <property type="match status" value="1"/>
</dbReference>
<dbReference type="InterPro" id="IPR049874">
    <property type="entry name" value="ROK_cs"/>
</dbReference>
<dbReference type="InterPro" id="IPR000600">
    <property type="entry name" value="ROK"/>
</dbReference>
<dbReference type="OrthoDB" id="3225083at2"/>
<sequence>MKALRGATALETHSAILDLIRTSGEVSRIELAARSGLTEASISRIVKQLLVEGLVIESGVGDFTGGKRRTLIQLNAGARHAVGISLDDAGITYMITDLGGAVVGRQHSAGIATTSPATVTKRVAQELQDFLVRSGVDRTTLVGIGIALAGRQDESHDVLRSNPQATEWEMFAVEDALGAATGLPVVIDNDSTCAAIGEYWTGRSPASEDFATLYLATGFGLGLVIDGDAYRGASSNVGEIGHLVLDVHGPPCWCGNNGCLEALAAPLRIVDLARQEPTTDDRLGLSGSRSNLRRDFATITEAAAAGDADCVELIEQSAFYVAMALVSVTNLLDLDRIILAGPGFNSAADIYLRVVTERLDRHSFARAVHPTTVSLSKAGQDSAALGAASMVLHSRMTPHQTSRPLAVVRAPGTAPSA</sequence>
<dbReference type="STRING" id="630515.SAMN04489812_0542"/>
<evidence type="ECO:0000313" key="3">
    <source>
        <dbReference type="EMBL" id="SDR99260.1"/>
    </source>
</evidence>
<dbReference type="RefSeq" id="WP_091519469.1">
    <property type="nucleotide sequence ID" value="NZ_LT629772.1"/>
</dbReference>
<dbReference type="InterPro" id="IPR000835">
    <property type="entry name" value="HTH_MarR-typ"/>
</dbReference>
<evidence type="ECO:0000313" key="4">
    <source>
        <dbReference type="Proteomes" id="UP000199103"/>
    </source>
</evidence>
<comment type="similarity">
    <text evidence="1">Belongs to the ROK (NagC/XylR) family.</text>
</comment>
<protein>
    <submittedName>
        <fullName evidence="3">Sugar kinase of the NBD/HSP70 family, may contain an N-terminal HTH domain</fullName>
    </submittedName>
</protein>
<evidence type="ECO:0000259" key="2">
    <source>
        <dbReference type="Pfam" id="PF01047"/>
    </source>
</evidence>
<dbReference type="PANTHER" id="PTHR18964">
    <property type="entry name" value="ROK (REPRESSOR, ORF, KINASE) FAMILY"/>
    <property type="match status" value="1"/>
</dbReference>
<dbReference type="InterPro" id="IPR036388">
    <property type="entry name" value="WH-like_DNA-bd_sf"/>
</dbReference>
<dbReference type="Pfam" id="PF00480">
    <property type="entry name" value="ROK"/>
    <property type="match status" value="1"/>
</dbReference>
<dbReference type="Gene3D" id="1.10.10.10">
    <property type="entry name" value="Winged helix-like DNA-binding domain superfamily/Winged helix DNA-binding domain"/>
    <property type="match status" value="1"/>
</dbReference>